<sequence length="244" mass="27776">MTRKRLLPLRKFLQNEWDSLRTRISQAVRDLRAAMCPCYCLTCGDVRTALSRGLVPQGWNWYSPGATIDLLAWVQEMKARLNLLWSYVSSPSPLNNSYNISVFQHPVRLLHCLLQEKAWKDSRDLDQYTLYMQVSDRRPLSPDVYGLTLTGLYIKHALWDTRQSFLQETLSHKLCALPEVRVSVIPKDEIPVSPVSLYLCPVYPSYVATGSALCRESAVLLLPLPSHIPPSVWSVRGVHAISLL</sequence>
<reference evidence="2" key="1">
    <citation type="thesis" date="2020" institute="ProQuest LLC" country="789 East Eisenhower Parkway, Ann Arbor, MI, USA">
        <title>Comparative Genomics and Chromosome Evolution.</title>
        <authorList>
            <person name="Mudd A.B."/>
        </authorList>
    </citation>
    <scope>NUCLEOTIDE SEQUENCE</scope>
    <source>
        <strain evidence="2">Female2</strain>
        <tissue evidence="2">Blood</tissue>
    </source>
</reference>
<gene>
    <name evidence="2" type="ORF">GDO86_018245</name>
</gene>
<comment type="caution">
    <text evidence="2">The sequence shown here is derived from an EMBL/GenBank/DDBJ whole genome shotgun (WGS) entry which is preliminary data.</text>
</comment>
<evidence type="ECO:0000313" key="2">
    <source>
        <dbReference type="EMBL" id="KAG8429128.1"/>
    </source>
</evidence>
<organism evidence="2 3">
    <name type="scientific">Hymenochirus boettgeri</name>
    <name type="common">Congo dwarf clawed frog</name>
    <dbReference type="NCBI Taxonomy" id="247094"/>
    <lineage>
        <taxon>Eukaryota</taxon>
        <taxon>Metazoa</taxon>
        <taxon>Chordata</taxon>
        <taxon>Craniata</taxon>
        <taxon>Vertebrata</taxon>
        <taxon>Euteleostomi</taxon>
        <taxon>Amphibia</taxon>
        <taxon>Batrachia</taxon>
        <taxon>Anura</taxon>
        <taxon>Pipoidea</taxon>
        <taxon>Pipidae</taxon>
        <taxon>Pipinae</taxon>
        <taxon>Hymenochirus</taxon>
    </lineage>
</organism>
<name>A0A8T2IEL0_9PIPI</name>
<dbReference type="PANTHER" id="PTHR45703:SF36">
    <property type="entry name" value="DYNEIN HEAVY CHAIN, CYTOPLASMIC"/>
    <property type="match status" value="1"/>
</dbReference>
<dbReference type="GO" id="GO:0051959">
    <property type="term" value="F:dynein light intermediate chain binding"/>
    <property type="evidence" value="ECO:0007669"/>
    <property type="project" value="InterPro"/>
</dbReference>
<feature type="domain" description="Dynein heavy chain C-terminal" evidence="1">
    <location>
        <begin position="44"/>
        <end position="241"/>
    </location>
</feature>
<dbReference type="GO" id="GO:0045505">
    <property type="term" value="F:dynein intermediate chain binding"/>
    <property type="evidence" value="ECO:0007669"/>
    <property type="project" value="InterPro"/>
</dbReference>
<evidence type="ECO:0000259" key="1">
    <source>
        <dbReference type="Pfam" id="PF18199"/>
    </source>
</evidence>
<dbReference type="Pfam" id="PF18199">
    <property type="entry name" value="Dynein_C"/>
    <property type="match status" value="1"/>
</dbReference>
<protein>
    <recommendedName>
        <fullName evidence="1">Dynein heavy chain C-terminal domain-containing protein</fullName>
    </recommendedName>
</protein>
<dbReference type="Gene3D" id="3.10.490.20">
    <property type="match status" value="1"/>
</dbReference>
<accession>A0A8T2IEL0</accession>
<keyword evidence="3" id="KW-1185">Reference proteome</keyword>
<dbReference type="PANTHER" id="PTHR45703">
    <property type="entry name" value="DYNEIN HEAVY CHAIN"/>
    <property type="match status" value="1"/>
</dbReference>
<dbReference type="InterPro" id="IPR026983">
    <property type="entry name" value="DHC"/>
</dbReference>
<evidence type="ECO:0000313" key="3">
    <source>
        <dbReference type="Proteomes" id="UP000812440"/>
    </source>
</evidence>
<proteinExistence type="predicted"/>
<dbReference type="EMBL" id="JAACNH010013041">
    <property type="protein sequence ID" value="KAG8429128.1"/>
    <property type="molecule type" value="Genomic_DNA"/>
</dbReference>
<dbReference type="InterPro" id="IPR041228">
    <property type="entry name" value="Dynein_C"/>
</dbReference>
<dbReference type="GO" id="GO:0007018">
    <property type="term" value="P:microtubule-based movement"/>
    <property type="evidence" value="ECO:0007669"/>
    <property type="project" value="InterPro"/>
</dbReference>
<dbReference type="GO" id="GO:0030286">
    <property type="term" value="C:dynein complex"/>
    <property type="evidence" value="ECO:0007669"/>
    <property type="project" value="InterPro"/>
</dbReference>
<dbReference type="InterPro" id="IPR043160">
    <property type="entry name" value="Dynein_C_barrel"/>
</dbReference>
<dbReference type="Proteomes" id="UP000812440">
    <property type="component" value="Unassembled WGS sequence"/>
</dbReference>
<dbReference type="AlphaFoldDB" id="A0A8T2IEL0"/>
<dbReference type="OrthoDB" id="9909501at2759"/>